<feature type="signal peptide" evidence="1">
    <location>
        <begin position="1"/>
        <end position="18"/>
    </location>
</feature>
<dbReference type="InterPro" id="IPR022269">
    <property type="entry name" value="SO_2930-like_C"/>
</dbReference>
<evidence type="ECO:0000256" key="1">
    <source>
        <dbReference type="SAM" id="SignalP"/>
    </source>
</evidence>
<name>A0A6I6MMI7_9CAUL</name>
<evidence type="ECO:0000313" key="2">
    <source>
        <dbReference type="EMBL" id="QGZ94548.1"/>
    </source>
</evidence>
<evidence type="ECO:0000313" key="3">
    <source>
        <dbReference type="Proteomes" id="UP000431269"/>
    </source>
</evidence>
<protein>
    <recommendedName>
        <fullName evidence="4">Cytochrome c domain-containing protein</fullName>
    </recommendedName>
</protein>
<dbReference type="SUPFAM" id="SSF48695">
    <property type="entry name" value="Multiheme cytochromes"/>
    <property type="match status" value="1"/>
</dbReference>
<sequence>MRALLFVAMFVLTTSAVAQSPQAVNTAAILAERPPQILAEYRFFRDAGARAPNARVTPYDLNTALYSDGALKFRYVYIPPGQTARYDAEGVFEFPVGTVLIKTFAFAADMRTPGENVRFLETRLLIRRTDGWIALPYVWNEAQTEARLSPIGADIPVSFTDENGAAVAFDWAVPNRNQCKGCHDRAGDLVPIGPSARNLNRSAYYAYAEPLPALHGMTAQGVWRNQLAEWIDRGLLDQAPADAPRVASAYDTVDTVEQRARAYLDVNCAHCHNPEGPAHTSGLDLRWSQHEPVQWGVLKRPVAAGRGSAGYEFAIEPGHPERSILLYRMESTDPGVMMPELGRQRVDARGVALIRAWIAEMDEGAN</sequence>
<dbReference type="AlphaFoldDB" id="A0A6I6MMI7"/>
<accession>A0A6I6MMI7</accession>
<dbReference type="EMBL" id="CP047045">
    <property type="protein sequence ID" value="QGZ94548.1"/>
    <property type="molecule type" value="Genomic_DNA"/>
</dbReference>
<organism evidence="2 3">
    <name type="scientific">Terricaulis silvestris</name>
    <dbReference type="NCBI Taxonomy" id="2686094"/>
    <lineage>
        <taxon>Bacteria</taxon>
        <taxon>Pseudomonadati</taxon>
        <taxon>Pseudomonadota</taxon>
        <taxon>Alphaproteobacteria</taxon>
        <taxon>Caulobacterales</taxon>
        <taxon>Caulobacteraceae</taxon>
        <taxon>Terricaulis</taxon>
    </lineage>
</organism>
<reference evidence="3" key="1">
    <citation type="submission" date="2019-12" db="EMBL/GenBank/DDBJ databases">
        <title>Complete genome of Terracaulis silvestris 0127_4.</title>
        <authorList>
            <person name="Vieira S."/>
            <person name="Riedel T."/>
            <person name="Sproer C."/>
            <person name="Pascual J."/>
            <person name="Boedeker C."/>
            <person name="Overmann J."/>
        </authorList>
    </citation>
    <scope>NUCLEOTIDE SEQUENCE [LARGE SCALE GENOMIC DNA]</scope>
    <source>
        <strain evidence="3">0127_4</strain>
    </source>
</reference>
<proteinExistence type="predicted"/>
<keyword evidence="3" id="KW-1185">Reference proteome</keyword>
<dbReference type="Proteomes" id="UP000431269">
    <property type="component" value="Chromosome"/>
</dbReference>
<dbReference type="InterPro" id="IPR036280">
    <property type="entry name" value="Multihaem_cyt_sf"/>
</dbReference>
<dbReference type="NCBIfam" id="TIGR03806">
    <property type="entry name" value="chp_HNE_0200"/>
    <property type="match status" value="1"/>
</dbReference>
<dbReference type="KEGG" id="tsv:DSM104635_01367"/>
<keyword evidence="1" id="KW-0732">Signal</keyword>
<feature type="chain" id="PRO_5026105106" description="Cytochrome c domain-containing protein" evidence="1">
    <location>
        <begin position="19"/>
        <end position="366"/>
    </location>
</feature>
<gene>
    <name evidence="2" type="ORF">DSM104635_01367</name>
</gene>
<dbReference type="RefSeq" id="WP_158765479.1">
    <property type="nucleotide sequence ID" value="NZ_CP047045.1"/>
</dbReference>
<evidence type="ECO:0008006" key="4">
    <source>
        <dbReference type="Google" id="ProtNLM"/>
    </source>
</evidence>